<comment type="similarity">
    <text evidence="1">Belongs to the LDH/MDH superfamily. MDH type 1 family.</text>
</comment>
<feature type="binding site" evidence="10">
    <location>
        <position position="249"/>
    </location>
    <ligand>
        <name>NAD(+)</name>
        <dbReference type="ChEBI" id="CHEBI:57540"/>
    </ligand>
</feature>
<dbReference type="InterPro" id="IPR010097">
    <property type="entry name" value="Malate_DH_type1"/>
</dbReference>
<evidence type="ECO:0000256" key="4">
    <source>
        <dbReference type="ARBA" id="ARBA00022532"/>
    </source>
</evidence>
<gene>
    <name evidence="15" type="ORF">M011DRAFT_462709</name>
</gene>
<evidence type="ECO:0000256" key="2">
    <source>
        <dbReference type="ARBA" id="ARBA00011738"/>
    </source>
</evidence>
<evidence type="ECO:0000256" key="12">
    <source>
        <dbReference type="RuleBase" id="RU003405"/>
    </source>
</evidence>
<evidence type="ECO:0000256" key="9">
    <source>
        <dbReference type="PIRSR" id="PIRSR000102-2"/>
    </source>
</evidence>
<protein>
    <recommendedName>
        <fullName evidence="3 12">Malate dehydrogenase</fullName>
        <ecNumber evidence="3 12">1.1.1.37</ecNumber>
    </recommendedName>
</protein>
<feature type="binding site" evidence="9">
    <location>
        <position position="110"/>
    </location>
    <ligand>
        <name>substrate</name>
    </ligand>
</feature>
<dbReference type="GO" id="GO:0006108">
    <property type="term" value="P:malate metabolic process"/>
    <property type="evidence" value="ECO:0007669"/>
    <property type="project" value="InterPro"/>
</dbReference>
<evidence type="ECO:0000259" key="14">
    <source>
        <dbReference type="Pfam" id="PF02866"/>
    </source>
</evidence>
<feature type="binding site" evidence="9">
    <location>
        <position position="142"/>
    </location>
    <ligand>
        <name>substrate</name>
    </ligand>
</feature>
<evidence type="ECO:0000256" key="8">
    <source>
        <dbReference type="PIRSR" id="PIRSR000102-1"/>
    </source>
</evidence>
<dbReference type="NCBIfam" id="TIGR01772">
    <property type="entry name" value="MDH_euk_gproteo"/>
    <property type="match status" value="1"/>
</dbReference>
<feature type="binding site" evidence="9">
    <location>
        <position position="176"/>
    </location>
    <ligand>
        <name>substrate</name>
    </ligand>
</feature>
<dbReference type="Gene3D" id="3.40.50.720">
    <property type="entry name" value="NAD(P)-binding Rossmann-like Domain"/>
    <property type="match status" value="1"/>
</dbReference>
<dbReference type="Gene3D" id="3.90.110.10">
    <property type="entry name" value="Lactate dehydrogenase/glycoside hydrolase, family 4, C-terminal"/>
    <property type="match status" value="1"/>
</dbReference>
<dbReference type="PIRSF" id="PIRSF000102">
    <property type="entry name" value="Lac_mal_DH"/>
    <property type="match status" value="1"/>
</dbReference>
<evidence type="ECO:0000313" key="15">
    <source>
        <dbReference type="EMBL" id="KAF2742095.1"/>
    </source>
</evidence>
<dbReference type="FunFam" id="3.40.50.720:FF:000013">
    <property type="entry name" value="Malate dehydrogenase"/>
    <property type="match status" value="1"/>
</dbReference>
<comment type="catalytic activity">
    <reaction evidence="7 12">
        <text>(S)-malate + NAD(+) = oxaloacetate + NADH + H(+)</text>
        <dbReference type="Rhea" id="RHEA:21432"/>
        <dbReference type="ChEBI" id="CHEBI:15378"/>
        <dbReference type="ChEBI" id="CHEBI:15589"/>
        <dbReference type="ChEBI" id="CHEBI:16452"/>
        <dbReference type="ChEBI" id="CHEBI:57540"/>
        <dbReference type="ChEBI" id="CHEBI:57945"/>
        <dbReference type="EC" id="1.1.1.37"/>
    </reaction>
</comment>
<dbReference type="InterPro" id="IPR022383">
    <property type="entry name" value="Lactate/malate_DH_C"/>
</dbReference>
<dbReference type="Pfam" id="PF02866">
    <property type="entry name" value="Ldh_1_C"/>
    <property type="match status" value="1"/>
</dbReference>
<accession>A0A6A6UVD4</accession>
<dbReference type="OrthoDB" id="4069699at2759"/>
<feature type="binding site" evidence="10">
    <location>
        <begin position="30"/>
        <end position="36"/>
    </location>
    <ligand>
        <name>NAD(+)</name>
        <dbReference type="ChEBI" id="CHEBI:57540"/>
    </ligand>
</feature>
<feature type="active site" description="Proton acceptor" evidence="8">
    <location>
        <position position="200"/>
    </location>
</feature>
<dbReference type="PANTHER" id="PTHR11540:SF73">
    <property type="entry name" value="MALATE DEHYDROGENASE, MITOCHONDRIAL"/>
    <property type="match status" value="1"/>
</dbReference>
<keyword evidence="16" id="KW-1185">Reference proteome</keyword>
<dbReference type="InterPro" id="IPR001557">
    <property type="entry name" value="L-lactate/malate_DH"/>
</dbReference>
<evidence type="ECO:0000256" key="7">
    <source>
        <dbReference type="ARBA" id="ARBA00048313"/>
    </source>
</evidence>
<organism evidence="15 16">
    <name type="scientific">Sporormia fimetaria CBS 119925</name>
    <dbReference type="NCBI Taxonomy" id="1340428"/>
    <lineage>
        <taxon>Eukaryota</taxon>
        <taxon>Fungi</taxon>
        <taxon>Dikarya</taxon>
        <taxon>Ascomycota</taxon>
        <taxon>Pezizomycotina</taxon>
        <taxon>Dothideomycetes</taxon>
        <taxon>Pleosporomycetidae</taxon>
        <taxon>Pleosporales</taxon>
        <taxon>Sporormiaceae</taxon>
        <taxon>Sporormia</taxon>
    </lineage>
</organism>
<dbReference type="CDD" id="cd01337">
    <property type="entry name" value="MDH_glyoxysomal_mitochondrial"/>
    <property type="match status" value="1"/>
</dbReference>
<name>A0A6A6UVD4_9PLEO</name>
<dbReference type="SUPFAM" id="SSF51735">
    <property type="entry name" value="NAD(P)-binding Rossmann-fold domains"/>
    <property type="match status" value="1"/>
</dbReference>
<dbReference type="InterPro" id="IPR036291">
    <property type="entry name" value="NAD(P)-bd_dom_sf"/>
</dbReference>
<dbReference type="GO" id="GO:0030060">
    <property type="term" value="F:L-malate dehydrogenase (NAD+) activity"/>
    <property type="evidence" value="ECO:0007669"/>
    <property type="project" value="UniProtKB-EC"/>
</dbReference>
<evidence type="ECO:0000256" key="3">
    <source>
        <dbReference type="ARBA" id="ARBA00012995"/>
    </source>
</evidence>
<dbReference type="SUPFAM" id="SSF56327">
    <property type="entry name" value="LDH C-terminal domain-like"/>
    <property type="match status" value="1"/>
</dbReference>
<proteinExistence type="inferred from homology"/>
<dbReference type="InterPro" id="IPR001252">
    <property type="entry name" value="Malate_DH_AS"/>
</dbReference>
<evidence type="ECO:0000256" key="1">
    <source>
        <dbReference type="ARBA" id="ARBA00008824"/>
    </source>
</evidence>
<sequence>MFSARQIFAQVQRRSFTASARQASKVTVLGAAGGIGQPLSLLLKLNPRVSQLALYDIRLAPGVAADIGHINTKSEVRGYEPTPSGLADALKGAEIVIIPAGVPRKPGMTRDDLFNTNASIVRDLAKAAAEHSPEANILVISNPVNSTVPITAEVFKSKGVYNPKRLFGVTTLDVVRASRFISQVKGTDPADENITVVGGHSGATIVPLLSQSGYNLEGEQLDAYVKRVQFGGDEVVQAKDGAGSATLSMAMAGARFAESLLKAAQGQKNVIEPTFVDSPLYKDQGSDFFASNVELGPNGVEKIHPVGQITPYEQKLLDACLVDLSKNIKKGVEWVKANPGN</sequence>
<dbReference type="Proteomes" id="UP000799440">
    <property type="component" value="Unassembled WGS sequence"/>
</dbReference>
<dbReference type="Pfam" id="PF00056">
    <property type="entry name" value="Ldh_1_N"/>
    <property type="match status" value="1"/>
</dbReference>
<evidence type="ECO:0000256" key="10">
    <source>
        <dbReference type="PIRSR" id="PIRSR000102-3"/>
    </source>
</evidence>
<keyword evidence="4 12" id="KW-0816">Tricarboxylic acid cycle</keyword>
<feature type="binding site" evidence="10">
    <location>
        <position position="117"/>
    </location>
    <ligand>
        <name>NAD(+)</name>
        <dbReference type="ChEBI" id="CHEBI:57540"/>
    </ligand>
</feature>
<dbReference type="PROSITE" id="PS00068">
    <property type="entry name" value="MDH"/>
    <property type="match status" value="1"/>
</dbReference>
<dbReference type="PANTHER" id="PTHR11540">
    <property type="entry name" value="MALATE AND LACTATE DEHYDROGENASE"/>
    <property type="match status" value="1"/>
</dbReference>
<dbReference type="InterPro" id="IPR015955">
    <property type="entry name" value="Lactate_DH/Glyco_Ohase_4_C"/>
</dbReference>
<evidence type="ECO:0000256" key="5">
    <source>
        <dbReference type="ARBA" id="ARBA00023002"/>
    </source>
</evidence>
<keyword evidence="6 10" id="KW-0520">NAD</keyword>
<feature type="domain" description="Lactate/malate dehydrogenase N-terminal" evidence="13">
    <location>
        <begin position="25"/>
        <end position="168"/>
    </location>
</feature>
<evidence type="ECO:0000313" key="16">
    <source>
        <dbReference type="Proteomes" id="UP000799440"/>
    </source>
</evidence>
<dbReference type="FunFam" id="3.90.110.10:FF:000001">
    <property type="entry name" value="Malate dehydrogenase"/>
    <property type="match status" value="1"/>
</dbReference>
<evidence type="ECO:0000259" key="13">
    <source>
        <dbReference type="Pfam" id="PF00056"/>
    </source>
</evidence>
<feature type="binding site" evidence="10">
    <location>
        <position position="56"/>
    </location>
    <ligand>
        <name>NAD(+)</name>
        <dbReference type="ChEBI" id="CHEBI:57540"/>
    </ligand>
</feature>
<dbReference type="GO" id="GO:0006099">
    <property type="term" value="P:tricarboxylic acid cycle"/>
    <property type="evidence" value="ECO:0007669"/>
    <property type="project" value="UniProtKB-KW"/>
</dbReference>
<feature type="binding site" evidence="9">
    <location>
        <position position="104"/>
    </location>
    <ligand>
        <name>substrate</name>
    </ligand>
</feature>
<dbReference type="AlphaFoldDB" id="A0A6A6UVD4"/>
<evidence type="ECO:0000256" key="6">
    <source>
        <dbReference type="ARBA" id="ARBA00023027"/>
    </source>
</evidence>
<feature type="domain" description="Lactate/malate dehydrogenase C-terminal" evidence="14">
    <location>
        <begin position="170"/>
        <end position="333"/>
    </location>
</feature>
<dbReference type="InterPro" id="IPR001236">
    <property type="entry name" value="Lactate/malate_DH_N"/>
</dbReference>
<feature type="binding site" evidence="10">
    <location>
        <begin position="140"/>
        <end position="142"/>
    </location>
    <ligand>
        <name>NAD(+)</name>
        <dbReference type="ChEBI" id="CHEBI:57540"/>
    </ligand>
</feature>
<keyword evidence="5 11" id="KW-0560">Oxidoreductase</keyword>
<reference evidence="15" key="1">
    <citation type="journal article" date="2020" name="Stud. Mycol.">
        <title>101 Dothideomycetes genomes: a test case for predicting lifestyles and emergence of pathogens.</title>
        <authorList>
            <person name="Haridas S."/>
            <person name="Albert R."/>
            <person name="Binder M."/>
            <person name="Bloem J."/>
            <person name="Labutti K."/>
            <person name="Salamov A."/>
            <person name="Andreopoulos B."/>
            <person name="Baker S."/>
            <person name="Barry K."/>
            <person name="Bills G."/>
            <person name="Bluhm B."/>
            <person name="Cannon C."/>
            <person name="Castanera R."/>
            <person name="Culley D."/>
            <person name="Daum C."/>
            <person name="Ezra D."/>
            <person name="Gonzalez J."/>
            <person name="Henrissat B."/>
            <person name="Kuo A."/>
            <person name="Liang C."/>
            <person name="Lipzen A."/>
            <person name="Lutzoni F."/>
            <person name="Magnuson J."/>
            <person name="Mondo S."/>
            <person name="Nolan M."/>
            <person name="Ohm R."/>
            <person name="Pangilinan J."/>
            <person name="Park H.-J."/>
            <person name="Ramirez L."/>
            <person name="Alfaro M."/>
            <person name="Sun H."/>
            <person name="Tritt A."/>
            <person name="Yoshinaga Y."/>
            <person name="Zwiers L.-H."/>
            <person name="Turgeon B."/>
            <person name="Goodwin S."/>
            <person name="Spatafora J."/>
            <person name="Crous P."/>
            <person name="Grigoriev I."/>
        </authorList>
    </citation>
    <scope>NUCLEOTIDE SEQUENCE</scope>
    <source>
        <strain evidence="15">CBS 119925</strain>
    </source>
</reference>
<comment type="subunit">
    <text evidence="2">Homodimer.</text>
</comment>
<dbReference type="GO" id="GO:0005739">
    <property type="term" value="C:mitochondrion"/>
    <property type="evidence" value="ECO:0007669"/>
    <property type="project" value="TreeGrafter"/>
</dbReference>
<dbReference type="EC" id="1.1.1.37" evidence="3 12"/>
<dbReference type="EMBL" id="MU006615">
    <property type="protein sequence ID" value="KAF2742095.1"/>
    <property type="molecule type" value="Genomic_DNA"/>
</dbReference>
<evidence type="ECO:0000256" key="11">
    <source>
        <dbReference type="RuleBase" id="RU003369"/>
    </source>
</evidence>